<accession>A0A485KSH5</accession>
<keyword evidence="3" id="KW-1185">Reference proteome</keyword>
<dbReference type="Gene3D" id="3.30.420.10">
    <property type="entry name" value="Ribonuclease H-like superfamily/Ribonuclease H"/>
    <property type="match status" value="1"/>
</dbReference>
<dbReference type="InterPro" id="IPR036397">
    <property type="entry name" value="RNaseH_sf"/>
</dbReference>
<sequence>MTDQVARTTRELSEDMKMAVVRHLVNFVDSGKLRHGAINDAARRFELHRETVSKVWRDFNHGDIRSMKAGRVGRKAKFSKEEIIEIVQEVPEEQRSTMRDISEATGLSVGMIHRNLKTGAIERQSTRLKPLLSDEHKLERITFCKSYVRREAPDTIALLAGQEFEFFDMWDAVHLDEKWFNADIDRRKVYLVPGEEPKRRACKFKRFLPKVMFLAVVAHPRFNIEGECEFDGKIGLWPIVKYAPAIRNSRNRAAGTIEAKSINIDAVVYLDFVVNKVIPAIKRKFPSSNKRVVLQHDNATPHSSVTTASLSRVSTDGWKFVVKCQPAQSPDLNVLDLGFFASIQSLQYKVVSQTVEDVIQVTLLAFQVLCPQKLSDVFLTLQAVMRLVLEHNGDNHFKLPHLNKDALRRDGCIPTNLMCSLALLEQADSTLQQFATQGSP</sequence>
<dbReference type="Proteomes" id="UP000332933">
    <property type="component" value="Unassembled WGS sequence"/>
</dbReference>
<name>A0A485KSH5_9STRA</name>
<reference evidence="1" key="2">
    <citation type="submission" date="2019-06" db="EMBL/GenBank/DDBJ databases">
        <title>Genomics analysis of Aphanomyces spp. identifies a new class of oomycete effector associated with host adaptation.</title>
        <authorList>
            <person name="Gaulin E."/>
        </authorList>
    </citation>
    <scope>NUCLEOTIDE SEQUENCE</scope>
    <source>
        <strain evidence="1">CBS 578.67</strain>
    </source>
</reference>
<evidence type="ECO:0000313" key="2">
    <source>
        <dbReference type="EMBL" id="VFT87933.1"/>
    </source>
</evidence>
<proteinExistence type="predicted"/>
<dbReference type="EMBL" id="VJMH01005248">
    <property type="protein sequence ID" value="KAF0698312.1"/>
    <property type="molecule type" value="Genomic_DNA"/>
</dbReference>
<evidence type="ECO:0000313" key="1">
    <source>
        <dbReference type="EMBL" id="KAF0698312.1"/>
    </source>
</evidence>
<protein>
    <submittedName>
        <fullName evidence="2">Aste57867_11065 protein</fullName>
    </submittedName>
</protein>
<reference evidence="2 3" key="1">
    <citation type="submission" date="2019-03" db="EMBL/GenBank/DDBJ databases">
        <authorList>
            <person name="Gaulin E."/>
            <person name="Dumas B."/>
        </authorList>
    </citation>
    <scope>NUCLEOTIDE SEQUENCE [LARGE SCALE GENOMIC DNA]</scope>
    <source>
        <strain evidence="2">CBS 568.67</strain>
    </source>
</reference>
<gene>
    <name evidence="2" type="primary">Aste57867_11065</name>
    <name evidence="1" type="ORF">As57867_011023</name>
    <name evidence="2" type="ORF">ASTE57867_11065</name>
</gene>
<dbReference type="PANTHER" id="PTHR47169">
    <property type="entry name" value="OS01G0541250 PROTEIN"/>
    <property type="match status" value="1"/>
</dbReference>
<dbReference type="OrthoDB" id="77932at2759"/>
<dbReference type="AlphaFoldDB" id="A0A485KSH5"/>
<dbReference type="EMBL" id="CAADRA010005269">
    <property type="protein sequence ID" value="VFT87933.1"/>
    <property type="molecule type" value="Genomic_DNA"/>
</dbReference>
<dbReference type="InterPro" id="IPR009057">
    <property type="entry name" value="Homeodomain-like_sf"/>
</dbReference>
<dbReference type="GO" id="GO:0003676">
    <property type="term" value="F:nucleic acid binding"/>
    <property type="evidence" value="ECO:0007669"/>
    <property type="project" value="InterPro"/>
</dbReference>
<dbReference type="PANTHER" id="PTHR47169:SF2">
    <property type="entry name" value="OS01G0541250 PROTEIN"/>
    <property type="match status" value="1"/>
</dbReference>
<evidence type="ECO:0000313" key="3">
    <source>
        <dbReference type="Proteomes" id="UP000332933"/>
    </source>
</evidence>
<organism evidence="2 3">
    <name type="scientific">Aphanomyces stellatus</name>
    <dbReference type="NCBI Taxonomy" id="120398"/>
    <lineage>
        <taxon>Eukaryota</taxon>
        <taxon>Sar</taxon>
        <taxon>Stramenopiles</taxon>
        <taxon>Oomycota</taxon>
        <taxon>Saprolegniomycetes</taxon>
        <taxon>Saprolegniales</taxon>
        <taxon>Verrucalvaceae</taxon>
        <taxon>Aphanomyces</taxon>
    </lineage>
</organism>
<dbReference type="SUPFAM" id="SSF46689">
    <property type="entry name" value="Homeodomain-like"/>
    <property type="match status" value="1"/>
</dbReference>